<feature type="domain" description="FAD dependent oxidoreductase" evidence="2">
    <location>
        <begin position="31"/>
        <end position="384"/>
    </location>
</feature>
<reference evidence="3 4" key="2">
    <citation type="submission" date="2020-11" db="EMBL/GenBank/DDBJ databases">
        <title>Description of novel Gluconobacter species.</title>
        <authorList>
            <person name="Cleenwerck I."/>
            <person name="Cnockaert M."/>
            <person name="Borremans W."/>
            <person name="Wieme A.D."/>
            <person name="De Vuyst L."/>
            <person name="Vandamme P."/>
        </authorList>
    </citation>
    <scope>NUCLEOTIDE SEQUENCE [LARGE SCALE GENOMIC DNA]</scope>
    <source>
        <strain evidence="3 4">R-71646</strain>
    </source>
</reference>
<dbReference type="EMBL" id="JABCQF010000015">
    <property type="protein sequence ID" value="MBF0883873.1"/>
    <property type="molecule type" value="Genomic_DNA"/>
</dbReference>
<evidence type="ECO:0000259" key="2">
    <source>
        <dbReference type="Pfam" id="PF01266"/>
    </source>
</evidence>
<evidence type="ECO:0000256" key="1">
    <source>
        <dbReference type="ARBA" id="ARBA00023002"/>
    </source>
</evidence>
<dbReference type="Proteomes" id="UP000644588">
    <property type="component" value="Unassembled WGS sequence"/>
</dbReference>
<dbReference type="InterPro" id="IPR006076">
    <property type="entry name" value="FAD-dep_OxRdtase"/>
</dbReference>
<organism evidence="3 4">
    <name type="scientific">Gluconobacter potus</name>
    <dbReference type="NCBI Taxonomy" id="2724927"/>
    <lineage>
        <taxon>Bacteria</taxon>
        <taxon>Pseudomonadati</taxon>
        <taxon>Pseudomonadota</taxon>
        <taxon>Alphaproteobacteria</taxon>
        <taxon>Acetobacterales</taxon>
        <taxon>Acetobacteraceae</taxon>
        <taxon>Gluconobacter</taxon>
    </lineage>
</organism>
<dbReference type="PANTHER" id="PTHR13847">
    <property type="entry name" value="SARCOSINE DEHYDROGENASE-RELATED"/>
    <property type="match status" value="1"/>
</dbReference>
<dbReference type="PANTHER" id="PTHR13847:SF275">
    <property type="entry name" value="GAMMA-GLUTAMYLPUTRESCINE OXIDOREDUCTASE"/>
    <property type="match status" value="1"/>
</dbReference>
<evidence type="ECO:0000313" key="4">
    <source>
        <dbReference type="Proteomes" id="UP000644588"/>
    </source>
</evidence>
<protein>
    <submittedName>
        <fullName evidence="3">FAD-binding oxidoreductase</fullName>
    </submittedName>
</protein>
<dbReference type="Gene3D" id="3.30.9.10">
    <property type="entry name" value="D-Amino Acid Oxidase, subunit A, domain 2"/>
    <property type="match status" value="1"/>
</dbReference>
<comment type="caution">
    <text evidence="3">The sequence shown here is derived from an EMBL/GenBank/DDBJ whole genome shotgun (WGS) entry which is preliminary data.</text>
</comment>
<dbReference type="Gene3D" id="3.50.50.60">
    <property type="entry name" value="FAD/NAD(P)-binding domain"/>
    <property type="match status" value="1"/>
</dbReference>
<sequence>MNNDPLTHGLWELTAPPPPKTDTLSDDLHADVVVVGAGYTGLSAALKIGTAGRSCIVLEAEEIGFGGSGRNVGLVNAGLWLQPAEVRKVLGQPYGNRILSLLDQAPSVVYDLIAKYGISCEASRPGTLHCGVGAAGDRQLRERERQWQALGADVVLLDRNETAALTGSRRYSSALLDRRAGTIQPLAYARGLADAALGAGAQIFTRSAVISTTRLTDGSWRLSTPNGSVTARWVIVATNAYTVFPWSNLRTELVPLPYFNIATTPLPPAIRRSVLPHGHGIWDTKEVLTSARMDQAGRLIIGSVGALRYGGAPIHEAWAKRSMHRLFPQTRDIPFESAWWGTIGMTADHVPRFHHLADQVVTMCGYNGRGIGPGTVFGIALAELALGTRDLSQMPLACQPVHRITGRKVRETVYELGSVASHLVTDRV</sequence>
<dbReference type="SUPFAM" id="SSF51905">
    <property type="entry name" value="FAD/NAD(P)-binding domain"/>
    <property type="match status" value="1"/>
</dbReference>
<name>A0ABR9YQI8_9PROT</name>
<keyword evidence="1" id="KW-0560">Oxidoreductase</keyword>
<evidence type="ECO:0000313" key="3">
    <source>
        <dbReference type="EMBL" id="MBF0883873.1"/>
    </source>
</evidence>
<proteinExistence type="predicted"/>
<accession>A0ABR9YQI8</accession>
<keyword evidence="4" id="KW-1185">Reference proteome</keyword>
<dbReference type="InterPro" id="IPR036188">
    <property type="entry name" value="FAD/NAD-bd_sf"/>
</dbReference>
<dbReference type="Pfam" id="PF01266">
    <property type="entry name" value="DAO"/>
    <property type="match status" value="1"/>
</dbReference>
<gene>
    <name evidence="3" type="ORF">HKD31_14165</name>
</gene>
<reference evidence="4" key="1">
    <citation type="submission" date="2020-04" db="EMBL/GenBank/DDBJ databases">
        <title>Description of novel Gluconacetobacter.</title>
        <authorList>
            <person name="Sombolestani A."/>
        </authorList>
    </citation>
    <scope>NUCLEOTIDE SEQUENCE [LARGE SCALE GENOMIC DNA]</scope>
    <source>
        <strain evidence="4">R-71646</strain>
    </source>
</reference>
<dbReference type="RefSeq" id="WP_194265559.1">
    <property type="nucleotide sequence ID" value="NZ_JABCQF010000015.1"/>
</dbReference>